<gene>
    <name evidence="1" type="ORF">J2Z76_000682</name>
</gene>
<dbReference type="Proteomes" id="UP001519342">
    <property type="component" value="Unassembled WGS sequence"/>
</dbReference>
<organism evidence="1 2">
    <name type="scientific">Sedimentibacter acidaminivorans</name>
    <dbReference type="NCBI Taxonomy" id="913099"/>
    <lineage>
        <taxon>Bacteria</taxon>
        <taxon>Bacillati</taxon>
        <taxon>Bacillota</taxon>
        <taxon>Tissierellia</taxon>
        <taxon>Sedimentibacter</taxon>
    </lineage>
</organism>
<evidence type="ECO:0000313" key="1">
    <source>
        <dbReference type="EMBL" id="MBP1924825.1"/>
    </source>
</evidence>
<sequence length="302" mass="35059">MNCMDNVVVTGYSQNRYMIMLLELRDEDNYVCKKIFNFTDMERIATHSIISEDNIVYIVDSYNNKINKFDFNSNKYKGTTVGRDPRHLCKNDENIYVTNFESDNISVIDIENFTLTGSIPAGIKPHDIKLCESNNYLYISCYEENHIIECDLQGSIKNYFNTEGKPMHFFIENKNIIAMTYYTNGNIYTKINFINLITEEIEDVIKIKGLASDMDYDIKNNLLYVINIDDKSLYIIDTKKRNILKRIFIGGYPEGLSFGENNIYVTNSKKNQISVIDIATFFITRNIDLEFSPACIKVVNLF</sequence>
<dbReference type="EMBL" id="JAGGKS010000002">
    <property type="protein sequence ID" value="MBP1924825.1"/>
    <property type="molecule type" value="Genomic_DNA"/>
</dbReference>
<dbReference type="InterPro" id="IPR011048">
    <property type="entry name" value="Haem_d1_sf"/>
</dbReference>
<dbReference type="Gene3D" id="2.130.10.10">
    <property type="entry name" value="YVTN repeat-like/Quinoprotein amine dehydrogenase"/>
    <property type="match status" value="2"/>
</dbReference>
<reference evidence="1 2" key="1">
    <citation type="submission" date="2021-03" db="EMBL/GenBank/DDBJ databases">
        <title>Genomic Encyclopedia of Type Strains, Phase IV (KMG-IV): sequencing the most valuable type-strain genomes for metagenomic binning, comparative biology and taxonomic classification.</title>
        <authorList>
            <person name="Goeker M."/>
        </authorList>
    </citation>
    <scope>NUCLEOTIDE SEQUENCE [LARGE SCALE GENOMIC DNA]</scope>
    <source>
        <strain evidence="1 2">DSM 24004</strain>
    </source>
</reference>
<comment type="caution">
    <text evidence="1">The sequence shown here is derived from an EMBL/GenBank/DDBJ whole genome shotgun (WGS) entry which is preliminary data.</text>
</comment>
<keyword evidence="2" id="KW-1185">Reference proteome</keyword>
<evidence type="ECO:0000313" key="2">
    <source>
        <dbReference type="Proteomes" id="UP001519342"/>
    </source>
</evidence>
<proteinExistence type="predicted"/>
<dbReference type="InterPro" id="IPR015943">
    <property type="entry name" value="WD40/YVTN_repeat-like_dom_sf"/>
</dbReference>
<dbReference type="PANTHER" id="PTHR47197">
    <property type="entry name" value="PROTEIN NIRF"/>
    <property type="match status" value="1"/>
</dbReference>
<dbReference type="RefSeq" id="WP_209510589.1">
    <property type="nucleotide sequence ID" value="NZ_JAGGKS010000002.1"/>
</dbReference>
<name>A0ABS4GBP3_9FIRM</name>
<dbReference type="PANTHER" id="PTHR47197:SF3">
    <property type="entry name" value="DIHYDRO-HEME D1 DEHYDROGENASE"/>
    <property type="match status" value="1"/>
</dbReference>
<dbReference type="InterPro" id="IPR051200">
    <property type="entry name" value="Host-pathogen_enzymatic-act"/>
</dbReference>
<protein>
    <submittedName>
        <fullName evidence="1">YVTN family beta-propeller protein</fullName>
    </submittedName>
</protein>
<dbReference type="SUPFAM" id="SSF51004">
    <property type="entry name" value="C-terminal (heme d1) domain of cytochrome cd1-nitrite reductase"/>
    <property type="match status" value="1"/>
</dbReference>
<accession>A0ABS4GBP3</accession>